<gene>
    <name evidence="3" type="ORF">G3570_01400</name>
</gene>
<keyword evidence="4" id="KW-1185">Reference proteome</keyword>
<dbReference type="AlphaFoldDB" id="A0A6M1T4I6"/>
<evidence type="ECO:0000256" key="2">
    <source>
        <dbReference type="SAM" id="Phobius"/>
    </source>
</evidence>
<dbReference type="PANTHER" id="PTHR36842">
    <property type="entry name" value="PROTEIN TOLB HOMOLOG"/>
    <property type="match status" value="1"/>
</dbReference>
<keyword evidence="2" id="KW-0472">Membrane</keyword>
<dbReference type="InterPro" id="IPR011659">
    <property type="entry name" value="WD40"/>
</dbReference>
<dbReference type="Gene3D" id="2.60.40.1080">
    <property type="match status" value="1"/>
</dbReference>
<feature type="transmembrane region" description="Helical" evidence="2">
    <location>
        <begin position="12"/>
        <end position="30"/>
    </location>
</feature>
<sequence>MKTKSGHKFGPLRKVYLFIILAAGILLFTGCKDNVSNPDPQGSDVVRVEILTGKTELWIEDTLQVRARLYTESGDSVTGRTIGWYTDKPEILEVTSQGILRALNSGEAKVTATYQNLSSSITIEVYRYDLLFESVSGESNQPSIYRLALNDESAVPVQLLGLEPFSYEPAMSSDGTRMVYSVFDSETYNVDLYLYNFQEETGTRLTFSPEIDDMASWSPDHTQLVFRRELSRGGDIMIYRFEDQSVTNLTDFPDVYIEDRQPAWSPDGSQIVYSSNESGRMNIYLIKPDGSDKRQLRFTEMYDTEAAWSPDGKIIIYRTNYAGGFDFTLYHTETEVFERLEIQGYEFMPVWSPDGRWIAFVWRAELQDRPEIYLMRPDGTEMRRITKEGWNGGQNPAFLRVK</sequence>
<evidence type="ECO:0000256" key="1">
    <source>
        <dbReference type="ARBA" id="ARBA00009820"/>
    </source>
</evidence>
<dbReference type="PROSITE" id="PS51257">
    <property type="entry name" value="PROKAR_LIPOPROTEIN"/>
    <property type="match status" value="1"/>
</dbReference>
<keyword evidence="2" id="KW-1133">Transmembrane helix</keyword>
<dbReference type="InterPro" id="IPR011042">
    <property type="entry name" value="6-blade_b-propeller_TolB-like"/>
</dbReference>
<dbReference type="Pfam" id="PF07676">
    <property type="entry name" value="PD40"/>
    <property type="match status" value="4"/>
</dbReference>
<evidence type="ECO:0000313" key="3">
    <source>
        <dbReference type="EMBL" id="NGP75273.1"/>
    </source>
</evidence>
<comment type="caution">
    <text evidence="3">The sequence shown here is derived from an EMBL/GenBank/DDBJ whole genome shotgun (WGS) entry which is preliminary data.</text>
</comment>
<dbReference type="EMBL" id="JAALLT010000001">
    <property type="protein sequence ID" value="NGP75273.1"/>
    <property type="molecule type" value="Genomic_DNA"/>
</dbReference>
<dbReference type="SUPFAM" id="SSF69304">
    <property type="entry name" value="Tricorn protease N-terminal domain"/>
    <property type="match status" value="1"/>
</dbReference>
<dbReference type="InterPro" id="IPR008964">
    <property type="entry name" value="Invasin/intimin_cell_adhesion"/>
</dbReference>
<dbReference type="Proteomes" id="UP000473278">
    <property type="component" value="Unassembled WGS sequence"/>
</dbReference>
<evidence type="ECO:0008006" key="5">
    <source>
        <dbReference type="Google" id="ProtNLM"/>
    </source>
</evidence>
<dbReference type="SUPFAM" id="SSF49373">
    <property type="entry name" value="Invasin/intimin cell-adhesion fragments"/>
    <property type="match status" value="1"/>
</dbReference>
<name>A0A6M1T4I6_9BACT</name>
<keyword evidence="2" id="KW-0812">Transmembrane</keyword>
<organism evidence="3 4">
    <name type="scientific">Halalkalibaculum roseum</name>
    <dbReference type="NCBI Taxonomy" id="2709311"/>
    <lineage>
        <taxon>Bacteria</taxon>
        <taxon>Pseudomonadati</taxon>
        <taxon>Balneolota</taxon>
        <taxon>Balneolia</taxon>
        <taxon>Balneolales</taxon>
        <taxon>Balneolaceae</taxon>
        <taxon>Halalkalibaculum</taxon>
    </lineage>
</organism>
<accession>A0A6M1T4I6</accession>
<dbReference type="PANTHER" id="PTHR36842:SF1">
    <property type="entry name" value="PROTEIN TOLB"/>
    <property type="match status" value="1"/>
</dbReference>
<protein>
    <recommendedName>
        <fullName evidence="5">BIG2 domain-containing protein</fullName>
    </recommendedName>
</protein>
<comment type="similarity">
    <text evidence="1">Belongs to the TolB family.</text>
</comment>
<dbReference type="RefSeq" id="WP_165138432.1">
    <property type="nucleotide sequence ID" value="NZ_JAALLT010000001.1"/>
</dbReference>
<reference evidence="3 4" key="1">
    <citation type="submission" date="2020-02" db="EMBL/GenBank/DDBJ databases">
        <title>Balneolaceae bacterium YR4-1, complete genome.</title>
        <authorList>
            <person name="Li Y."/>
            <person name="Wu S."/>
        </authorList>
    </citation>
    <scope>NUCLEOTIDE SEQUENCE [LARGE SCALE GENOMIC DNA]</scope>
    <source>
        <strain evidence="3 4">YR4-1</strain>
    </source>
</reference>
<proteinExistence type="inferred from homology"/>
<dbReference type="Gene3D" id="2.120.10.30">
    <property type="entry name" value="TolB, C-terminal domain"/>
    <property type="match status" value="3"/>
</dbReference>
<evidence type="ECO:0000313" key="4">
    <source>
        <dbReference type="Proteomes" id="UP000473278"/>
    </source>
</evidence>